<dbReference type="AlphaFoldDB" id="A0A0C3L0U8"/>
<feature type="compositionally biased region" description="Basic residues" evidence="1">
    <location>
        <begin position="347"/>
        <end position="364"/>
    </location>
</feature>
<organism evidence="2 3">
    <name type="scientific">Tulasnella calospora MUT 4182</name>
    <dbReference type="NCBI Taxonomy" id="1051891"/>
    <lineage>
        <taxon>Eukaryota</taxon>
        <taxon>Fungi</taxon>
        <taxon>Dikarya</taxon>
        <taxon>Basidiomycota</taxon>
        <taxon>Agaricomycotina</taxon>
        <taxon>Agaricomycetes</taxon>
        <taxon>Cantharellales</taxon>
        <taxon>Tulasnellaceae</taxon>
        <taxon>Tulasnella</taxon>
    </lineage>
</organism>
<dbReference type="OrthoDB" id="3232339at2759"/>
<reference evidence="2 3" key="1">
    <citation type="submission" date="2014-04" db="EMBL/GenBank/DDBJ databases">
        <authorList>
            <consortium name="DOE Joint Genome Institute"/>
            <person name="Kuo A."/>
            <person name="Girlanda M."/>
            <person name="Perotto S."/>
            <person name="Kohler A."/>
            <person name="Nagy L.G."/>
            <person name="Floudas D."/>
            <person name="Copeland A."/>
            <person name="Barry K.W."/>
            <person name="Cichocki N."/>
            <person name="Veneault-Fourrey C."/>
            <person name="LaButti K."/>
            <person name="Lindquist E.A."/>
            <person name="Lipzen A."/>
            <person name="Lundell T."/>
            <person name="Morin E."/>
            <person name="Murat C."/>
            <person name="Sun H."/>
            <person name="Tunlid A."/>
            <person name="Henrissat B."/>
            <person name="Grigoriev I.V."/>
            <person name="Hibbett D.S."/>
            <person name="Martin F."/>
            <person name="Nordberg H.P."/>
            <person name="Cantor M.N."/>
            <person name="Hua S.X."/>
        </authorList>
    </citation>
    <scope>NUCLEOTIDE SEQUENCE [LARGE SCALE GENOMIC DNA]</scope>
    <source>
        <strain evidence="2 3">MUT 4182</strain>
    </source>
</reference>
<name>A0A0C3L0U8_9AGAM</name>
<evidence type="ECO:0000256" key="1">
    <source>
        <dbReference type="SAM" id="MobiDB-lite"/>
    </source>
</evidence>
<proteinExistence type="predicted"/>
<protein>
    <submittedName>
        <fullName evidence="2">Uncharacterized protein</fullName>
    </submittedName>
</protein>
<gene>
    <name evidence="2" type="ORF">M407DRAFT_7380</name>
</gene>
<dbReference type="Proteomes" id="UP000054248">
    <property type="component" value="Unassembled WGS sequence"/>
</dbReference>
<keyword evidence="3" id="KW-1185">Reference proteome</keyword>
<sequence length="396" mass="44513">MSSSSLFSKSNQFAGRAHNSDAELELLDDDSTDLGLSKLQLGGNQATSHQGAIKWKLAQTNDLVNDIDIKGIRTLRQDILSKYTAKEESHHFTSLPQVKIFYTSTSRPGAAILQSGDSVVELDFSPNIIRVLPDSLIFWNKGSIKGSNGFFIQTGSASDEEPDSAFDSNGGRPASLKRTLQNFELFTPSKDFAALVYWGTMECLPEALPDLHEQEFRALSRQARSDLYREAIDNPSGLDLACLSTDDFDSLLSESVHKFKCIGFRRTGVNPDLSGKFGWSRQKLGPGAREYLLARRDDPDWVPILDIPKTARRIRRLPRALKSQPSGGLYFTSREVWEDVEETTVHQKSKKERKMKKSRARRKRDKEVKEVAGMFDQLNMRQSEAEEDDRMEDLGG</sequence>
<reference evidence="3" key="2">
    <citation type="submission" date="2015-01" db="EMBL/GenBank/DDBJ databases">
        <title>Evolutionary Origins and Diversification of the Mycorrhizal Mutualists.</title>
        <authorList>
            <consortium name="DOE Joint Genome Institute"/>
            <consortium name="Mycorrhizal Genomics Consortium"/>
            <person name="Kohler A."/>
            <person name="Kuo A."/>
            <person name="Nagy L.G."/>
            <person name="Floudas D."/>
            <person name="Copeland A."/>
            <person name="Barry K.W."/>
            <person name="Cichocki N."/>
            <person name="Veneault-Fourrey C."/>
            <person name="LaButti K."/>
            <person name="Lindquist E.A."/>
            <person name="Lipzen A."/>
            <person name="Lundell T."/>
            <person name="Morin E."/>
            <person name="Murat C."/>
            <person name="Riley R."/>
            <person name="Ohm R."/>
            <person name="Sun H."/>
            <person name="Tunlid A."/>
            <person name="Henrissat B."/>
            <person name="Grigoriev I.V."/>
            <person name="Hibbett D.S."/>
            <person name="Martin F."/>
        </authorList>
    </citation>
    <scope>NUCLEOTIDE SEQUENCE [LARGE SCALE GENOMIC DNA]</scope>
    <source>
        <strain evidence="3">MUT 4182</strain>
    </source>
</reference>
<dbReference type="EMBL" id="KN823011">
    <property type="protein sequence ID" value="KIO27318.1"/>
    <property type="molecule type" value="Genomic_DNA"/>
</dbReference>
<feature type="region of interest" description="Disordered" evidence="1">
    <location>
        <begin position="346"/>
        <end position="396"/>
    </location>
</feature>
<feature type="compositionally biased region" description="Acidic residues" evidence="1">
    <location>
        <begin position="385"/>
        <end position="396"/>
    </location>
</feature>
<accession>A0A0C3L0U8</accession>
<dbReference type="HOGENOM" id="CLU_696754_0_0_1"/>
<evidence type="ECO:0000313" key="3">
    <source>
        <dbReference type="Proteomes" id="UP000054248"/>
    </source>
</evidence>
<evidence type="ECO:0000313" key="2">
    <source>
        <dbReference type="EMBL" id="KIO27318.1"/>
    </source>
</evidence>